<evidence type="ECO:0000313" key="2">
    <source>
        <dbReference type="Proteomes" id="UP000002027"/>
    </source>
</evidence>
<dbReference type="KEGG" id="sti:Sthe_2231"/>
<organism evidence="1 2">
    <name type="scientific">Sphaerobacter thermophilus (strain ATCC 49802 / DSM 20745 / KCCM 41009 / NCIMB 13125 / S 6022)</name>
    <dbReference type="NCBI Taxonomy" id="479434"/>
    <lineage>
        <taxon>Bacteria</taxon>
        <taxon>Pseudomonadati</taxon>
        <taxon>Thermomicrobiota</taxon>
        <taxon>Thermomicrobia</taxon>
        <taxon>Sphaerobacterales</taxon>
        <taxon>Sphaerobacterineae</taxon>
        <taxon>Sphaerobacteraceae</taxon>
        <taxon>Sphaerobacter</taxon>
    </lineage>
</organism>
<dbReference type="InParanoid" id="D1C6M8"/>
<accession>D1C6M8</accession>
<protein>
    <submittedName>
        <fullName evidence="1">Uncharacterized protein</fullName>
    </submittedName>
</protein>
<name>D1C6M8_SPHTD</name>
<dbReference type="Proteomes" id="UP000002027">
    <property type="component" value="Chromosome 1"/>
</dbReference>
<sequence>MTIIPFRRPGEVAAPPPGMVDLPALVTRYVEALKEDGIDQPLTELYTLGWVLADLCQMAGVPVPPALEGPHLEWMDEPTPA</sequence>
<proteinExistence type="predicted"/>
<dbReference type="STRING" id="479434.Sthe_2231"/>
<reference evidence="1 2" key="2">
    <citation type="journal article" date="2010" name="Stand. Genomic Sci.">
        <title>Complete genome sequence of Desulfohalobium retbaense type strain (HR(100)).</title>
        <authorList>
            <person name="Spring S."/>
            <person name="Nolan M."/>
            <person name="Lapidus A."/>
            <person name="Glavina Del Rio T."/>
            <person name="Copeland A."/>
            <person name="Tice H."/>
            <person name="Cheng J.F."/>
            <person name="Lucas S."/>
            <person name="Land M."/>
            <person name="Chen F."/>
            <person name="Bruce D."/>
            <person name="Goodwin L."/>
            <person name="Pitluck S."/>
            <person name="Ivanova N."/>
            <person name="Mavromatis K."/>
            <person name="Mikhailova N."/>
            <person name="Pati A."/>
            <person name="Chen A."/>
            <person name="Palaniappan K."/>
            <person name="Hauser L."/>
            <person name="Chang Y.J."/>
            <person name="Jeffries C.D."/>
            <person name="Munk C."/>
            <person name="Kiss H."/>
            <person name="Chain P."/>
            <person name="Han C."/>
            <person name="Brettin T."/>
            <person name="Detter J.C."/>
            <person name="Schuler E."/>
            <person name="Goker M."/>
            <person name="Rohde M."/>
            <person name="Bristow J."/>
            <person name="Eisen J.A."/>
            <person name="Markowitz V."/>
            <person name="Hugenholtz P."/>
            <person name="Kyrpides N.C."/>
            <person name="Klenk H.P."/>
        </authorList>
    </citation>
    <scope>NUCLEOTIDE SEQUENCE [LARGE SCALE GENOMIC DNA]</scope>
    <source>
        <strain evidence="2">ATCC 49802 / DSM 20745 / S 6022</strain>
    </source>
</reference>
<dbReference type="RefSeq" id="WP_012872698.1">
    <property type="nucleotide sequence ID" value="NC_013523.1"/>
</dbReference>
<dbReference type="EMBL" id="CP001823">
    <property type="protein sequence ID" value="ACZ39653.1"/>
    <property type="molecule type" value="Genomic_DNA"/>
</dbReference>
<reference evidence="2" key="1">
    <citation type="submission" date="2009-11" db="EMBL/GenBank/DDBJ databases">
        <title>The complete chromosome 1 of Sphaerobacter thermophilus DSM 20745.</title>
        <authorList>
            <person name="Lucas S."/>
            <person name="Copeland A."/>
            <person name="Lapidus A."/>
            <person name="Glavina del Rio T."/>
            <person name="Dalin E."/>
            <person name="Tice H."/>
            <person name="Bruce D."/>
            <person name="Goodwin L."/>
            <person name="Pitluck S."/>
            <person name="Kyrpides N."/>
            <person name="Mavromatis K."/>
            <person name="Ivanova N."/>
            <person name="Mikhailova N."/>
            <person name="LaButti K.M."/>
            <person name="Clum A."/>
            <person name="Sun H.I."/>
            <person name="Brettin T."/>
            <person name="Detter J.C."/>
            <person name="Han C."/>
            <person name="Larimer F."/>
            <person name="Land M."/>
            <person name="Hauser L."/>
            <person name="Markowitz V."/>
            <person name="Cheng J.F."/>
            <person name="Hugenholtz P."/>
            <person name="Woyke T."/>
            <person name="Wu D."/>
            <person name="Steenblock K."/>
            <person name="Schneider S."/>
            <person name="Pukall R."/>
            <person name="Goeker M."/>
            <person name="Klenk H.P."/>
            <person name="Eisen J.A."/>
        </authorList>
    </citation>
    <scope>NUCLEOTIDE SEQUENCE [LARGE SCALE GENOMIC DNA]</scope>
    <source>
        <strain evidence="2">ATCC 49802 / DSM 20745 / S 6022</strain>
    </source>
</reference>
<gene>
    <name evidence="1" type="ordered locus">Sthe_2231</name>
</gene>
<dbReference type="AlphaFoldDB" id="D1C6M8"/>
<keyword evidence="2" id="KW-1185">Reference proteome</keyword>
<evidence type="ECO:0000313" key="1">
    <source>
        <dbReference type="EMBL" id="ACZ39653.1"/>
    </source>
</evidence>
<dbReference type="HOGENOM" id="CLU_2572104_0_0_0"/>